<organism evidence="1 2">
    <name type="scientific">Fusarium duplospermum</name>
    <dbReference type="NCBI Taxonomy" id="1325734"/>
    <lineage>
        <taxon>Eukaryota</taxon>
        <taxon>Fungi</taxon>
        <taxon>Dikarya</taxon>
        <taxon>Ascomycota</taxon>
        <taxon>Pezizomycotina</taxon>
        <taxon>Sordariomycetes</taxon>
        <taxon>Hypocreomycetidae</taxon>
        <taxon>Hypocreales</taxon>
        <taxon>Nectriaceae</taxon>
        <taxon>Fusarium</taxon>
        <taxon>Fusarium solani species complex</taxon>
    </lineage>
</organism>
<dbReference type="PANTHER" id="PTHR24118">
    <property type="entry name" value="POTE ANKYRIN DOMAIN"/>
    <property type="match status" value="1"/>
</dbReference>
<gene>
    <name evidence="1" type="ORF">CEP54_000698</name>
</gene>
<dbReference type="PRINTS" id="PR01415">
    <property type="entry name" value="ANKYRIN"/>
</dbReference>
<name>A0A428R5E6_9HYPO</name>
<dbReference type="EMBL" id="NKCI01000003">
    <property type="protein sequence ID" value="RSL72755.1"/>
    <property type="molecule type" value="Genomic_DNA"/>
</dbReference>
<dbReference type="InterPro" id="IPR036770">
    <property type="entry name" value="Ankyrin_rpt-contain_sf"/>
</dbReference>
<accession>A0A428R5E6</accession>
<dbReference type="STRING" id="1325734.A0A428R5E6"/>
<dbReference type="SUPFAM" id="SSF48403">
    <property type="entry name" value="Ankyrin repeat"/>
    <property type="match status" value="1"/>
</dbReference>
<protein>
    <submittedName>
        <fullName evidence="1">Uncharacterized protein</fullName>
    </submittedName>
</protein>
<keyword evidence="2" id="KW-1185">Reference proteome</keyword>
<evidence type="ECO:0000313" key="2">
    <source>
        <dbReference type="Proteomes" id="UP000288168"/>
    </source>
</evidence>
<comment type="caution">
    <text evidence="1">The sequence shown here is derived from an EMBL/GenBank/DDBJ whole genome shotgun (WGS) entry which is preliminary data.</text>
</comment>
<dbReference type="Gene3D" id="1.25.40.20">
    <property type="entry name" value="Ankyrin repeat-containing domain"/>
    <property type="match status" value="1"/>
</dbReference>
<dbReference type="PANTHER" id="PTHR24118:SF99">
    <property type="entry name" value="POTE ANKYRIN DOMAIN FAMILY MEMBER 3C-RELATED"/>
    <property type="match status" value="1"/>
</dbReference>
<sequence>MRGNFEQVRTLLRLGADARAMCRNLVPLLSGGQRRTLRAMRLEQILKSCEWNATLIPLMSRNLAICGLLYQRHPTAILAQSPSESGRAITTHHLAVIQDQPDILDQALVYHPREVNVQIPKSGQTALHLAISHERAILFEKLIHYSTLNGIYNRDGANVLHLAIEETYMTDQAPTRRWLAQVVGRLLAHGADPNESKANLLRPSPLLLATEAVRYDWYRVWREVKQVIDLLLQHGADVNKADGTGSTPLTTVVKRVIRDKDSESMKTMFLDLVENHGADVNLRPQFVGQPLKSIMFRLIDAPGMIALCKKVTTLGGRVAQHEYDIIGLHGSEISDQDINQAYEYALAHANQKSLQRLQGSGRPYAGGDTRLVWRHLLVSGARLPAFTRKWLQPDWRYVDAQTGMSLLHIVVNKASMGGRRAWGCLVMFRDPEGKTALDRVVDMGEQFRQLRGELTDKRRLQAKRPDLCQVARDLEQGWLQDQQNQ</sequence>
<reference evidence="1 2" key="1">
    <citation type="submission" date="2017-06" db="EMBL/GenBank/DDBJ databases">
        <title>Comparative genomic analysis of Ambrosia Fusariam Clade fungi.</title>
        <authorList>
            <person name="Stajich J.E."/>
            <person name="Carrillo J."/>
            <person name="Kijimoto T."/>
            <person name="Eskalen A."/>
            <person name="O'Donnell K."/>
            <person name="Kasson M."/>
        </authorList>
    </citation>
    <scope>NUCLEOTIDE SEQUENCE [LARGE SCALE GENOMIC DNA]</scope>
    <source>
        <strain evidence="1 2">NRRL62584</strain>
    </source>
</reference>
<dbReference type="AlphaFoldDB" id="A0A428R5E6"/>
<evidence type="ECO:0000313" key="1">
    <source>
        <dbReference type="EMBL" id="RSL72755.1"/>
    </source>
</evidence>
<dbReference type="SMART" id="SM00248">
    <property type="entry name" value="ANK"/>
    <property type="match status" value="4"/>
</dbReference>
<dbReference type="OrthoDB" id="194358at2759"/>
<dbReference type="Proteomes" id="UP000288168">
    <property type="component" value="Unassembled WGS sequence"/>
</dbReference>
<proteinExistence type="predicted"/>
<dbReference type="InterPro" id="IPR002110">
    <property type="entry name" value="Ankyrin_rpt"/>
</dbReference>
<dbReference type="Pfam" id="PF12796">
    <property type="entry name" value="Ank_2"/>
    <property type="match status" value="1"/>
</dbReference>